<comment type="caution">
    <text evidence="1">The sequence shown here is derived from an EMBL/GenBank/DDBJ whole genome shotgun (WGS) entry which is preliminary data.</text>
</comment>
<dbReference type="Pfam" id="PF12028">
    <property type="entry name" value="DUF3515"/>
    <property type="match status" value="1"/>
</dbReference>
<keyword evidence="2" id="KW-1185">Reference proteome</keyword>
<proteinExistence type="predicted"/>
<name>A0ABT8TLU1_9ACTN</name>
<sequence>MTVPVARRRSASRRPAPANRRGVVAACGLAPLLLLGACGGPVEVSAPTLDAETAATCETFLAALPDELAGLERRELSPADAPARAWGDGLLLTCGVEEPPGFRQLITPSCDEIVGVGWFFPPSELESEDGPVTGTTIGYRPRIEVVVPQDYRGGVSFAAFSELAAPVKAHLDLVQRCQ</sequence>
<gene>
    <name evidence="1" type="ORF">QWJ41_04320</name>
</gene>
<evidence type="ECO:0000313" key="2">
    <source>
        <dbReference type="Proteomes" id="UP001168363"/>
    </source>
</evidence>
<dbReference type="Proteomes" id="UP001168363">
    <property type="component" value="Unassembled WGS sequence"/>
</dbReference>
<organism evidence="1 2">
    <name type="scientific">Nocardioides cremeus</name>
    <dbReference type="NCBI Taxonomy" id="3058044"/>
    <lineage>
        <taxon>Bacteria</taxon>
        <taxon>Bacillati</taxon>
        <taxon>Actinomycetota</taxon>
        <taxon>Actinomycetes</taxon>
        <taxon>Propionibacteriales</taxon>
        <taxon>Nocardioidaceae</taxon>
        <taxon>Nocardioides</taxon>
    </lineage>
</organism>
<evidence type="ECO:0000313" key="1">
    <source>
        <dbReference type="EMBL" id="MDO3394930.1"/>
    </source>
</evidence>
<protein>
    <submittedName>
        <fullName evidence="1">DUF3515 family protein</fullName>
    </submittedName>
</protein>
<accession>A0ABT8TLU1</accession>
<dbReference type="InterPro" id="IPR021903">
    <property type="entry name" value="DUF3515"/>
</dbReference>
<reference evidence="1" key="1">
    <citation type="submission" date="2023-06" db="EMBL/GenBank/DDBJ databases">
        <title>Genome sequence of Nocardioides sp. SOB44.</title>
        <authorList>
            <person name="Zhang G."/>
        </authorList>
    </citation>
    <scope>NUCLEOTIDE SEQUENCE</scope>
    <source>
        <strain evidence="1">SOB44</strain>
    </source>
</reference>
<dbReference type="EMBL" id="JAULSC010000002">
    <property type="protein sequence ID" value="MDO3394930.1"/>
    <property type="molecule type" value="Genomic_DNA"/>
</dbReference>
<dbReference type="RefSeq" id="WP_302705928.1">
    <property type="nucleotide sequence ID" value="NZ_JAULSC010000002.1"/>
</dbReference>